<protein>
    <submittedName>
        <fullName evidence="2">Cellulose binding domain-containing protein</fullName>
    </submittedName>
</protein>
<organism evidence="2 3">
    <name type="scientific">Anaeromicropila populeti</name>
    <dbReference type="NCBI Taxonomy" id="37658"/>
    <lineage>
        <taxon>Bacteria</taxon>
        <taxon>Bacillati</taxon>
        <taxon>Bacillota</taxon>
        <taxon>Clostridia</taxon>
        <taxon>Lachnospirales</taxon>
        <taxon>Lachnospiraceae</taxon>
        <taxon>Anaeromicropila</taxon>
    </lineage>
</organism>
<dbReference type="EMBL" id="FOYZ01000012">
    <property type="protein sequence ID" value="SFR96852.1"/>
    <property type="molecule type" value="Genomic_DNA"/>
</dbReference>
<dbReference type="InterPro" id="IPR012291">
    <property type="entry name" value="CBM2_carb-bd_dom_sf"/>
</dbReference>
<dbReference type="PROSITE" id="PS51173">
    <property type="entry name" value="CBM2"/>
    <property type="match status" value="1"/>
</dbReference>
<dbReference type="STRING" id="37658.SAMN05661086_02941"/>
<dbReference type="Pfam" id="PF00553">
    <property type="entry name" value="CBM_2"/>
    <property type="match status" value="1"/>
</dbReference>
<feature type="domain" description="CBM2" evidence="1">
    <location>
        <begin position="9"/>
        <end position="113"/>
    </location>
</feature>
<dbReference type="InterPro" id="IPR001919">
    <property type="entry name" value="CBD2"/>
</dbReference>
<dbReference type="InterPro" id="IPR008965">
    <property type="entry name" value="CBM2/CBM3_carb-bd_dom_sf"/>
</dbReference>
<dbReference type="Gene3D" id="2.60.40.290">
    <property type="match status" value="1"/>
</dbReference>
<dbReference type="GO" id="GO:0005975">
    <property type="term" value="P:carbohydrate metabolic process"/>
    <property type="evidence" value="ECO:0007669"/>
    <property type="project" value="InterPro"/>
</dbReference>
<evidence type="ECO:0000313" key="3">
    <source>
        <dbReference type="Proteomes" id="UP000199659"/>
    </source>
</evidence>
<dbReference type="SMART" id="SM00637">
    <property type="entry name" value="CBD_II"/>
    <property type="match status" value="1"/>
</dbReference>
<proteinExistence type="predicted"/>
<evidence type="ECO:0000313" key="2">
    <source>
        <dbReference type="EMBL" id="SFR96852.1"/>
    </source>
</evidence>
<name>A0A1I6L051_9FIRM</name>
<sequence length="113" mass="12026">MVTPTPSASTGGSLPSGITCEYKVVSDWGSSFQGQIVLKNNSTKTYNGWTLQFNYNSKITSLWGAQLSGQSGTKVTVKNPSWDATLAPGSSVTIYFIATLGSDKNTPVNYSFS</sequence>
<dbReference type="AlphaFoldDB" id="A0A1I6L051"/>
<dbReference type="Proteomes" id="UP000199659">
    <property type="component" value="Unassembled WGS sequence"/>
</dbReference>
<evidence type="ECO:0000259" key="1">
    <source>
        <dbReference type="PROSITE" id="PS51173"/>
    </source>
</evidence>
<accession>A0A1I6L051</accession>
<gene>
    <name evidence="2" type="ORF">SAMN05661086_02941</name>
</gene>
<dbReference type="SUPFAM" id="SSF49384">
    <property type="entry name" value="Carbohydrate-binding domain"/>
    <property type="match status" value="1"/>
</dbReference>
<dbReference type="GO" id="GO:0030247">
    <property type="term" value="F:polysaccharide binding"/>
    <property type="evidence" value="ECO:0007669"/>
    <property type="project" value="UniProtKB-UniRule"/>
</dbReference>
<keyword evidence="3" id="KW-1185">Reference proteome</keyword>
<dbReference type="GO" id="GO:0004553">
    <property type="term" value="F:hydrolase activity, hydrolyzing O-glycosyl compounds"/>
    <property type="evidence" value="ECO:0007669"/>
    <property type="project" value="InterPro"/>
</dbReference>
<reference evidence="2 3" key="1">
    <citation type="submission" date="2016-10" db="EMBL/GenBank/DDBJ databases">
        <authorList>
            <person name="de Groot N.N."/>
        </authorList>
    </citation>
    <scope>NUCLEOTIDE SEQUENCE [LARGE SCALE GENOMIC DNA]</scope>
    <source>
        <strain evidence="2 3">743A</strain>
    </source>
</reference>